<dbReference type="InterPro" id="IPR001347">
    <property type="entry name" value="SIS_dom"/>
</dbReference>
<dbReference type="InterPro" id="IPR035466">
    <property type="entry name" value="GlmS/AgaS_SIS"/>
</dbReference>
<dbReference type="InterPro" id="IPR035490">
    <property type="entry name" value="GlmS/FrlB_SIS"/>
</dbReference>
<dbReference type="PANTHER" id="PTHR10937">
    <property type="entry name" value="GLUCOSAMINE--FRUCTOSE-6-PHOSPHATE AMINOTRANSFERASE, ISOMERIZING"/>
    <property type="match status" value="1"/>
</dbReference>
<proteinExistence type="predicted"/>
<dbReference type="InterPro" id="IPR046348">
    <property type="entry name" value="SIS_dom_sf"/>
</dbReference>
<comment type="caution">
    <text evidence="6">The sequence shown here is derived from an EMBL/GenBank/DDBJ whole genome shotgun (WGS) entry which is preliminary data.</text>
</comment>
<accession>A0A537K377</accession>
<feature type="domain" description="SIS" evidence="5">
    <location>
        <begin position="37"/>
        <end position="177"/>
    </location>
</feature>
<dbReference type="GO" id="GO:0006487">
    <property type="term" value="P:protein N-linked glycosylation"/>
    <property type="evidence" value="ECO:0007669"/>
    <property type="project" value="TreeGrafter"/>
</dbReference>
<dbReference type="PROSITE" id="PS51464">
    <property type="entry name" value="SIS"/>
    <property type="match status" value="2"/>
</dbReference>
<dbReference type="AlphaFoldDB" id="A0A537K377"/>
<evidence type="ECO:0000256" key="3">
    <source>
        <dbReference type="ARBA" id="ARBA00016090"/>
    </source>
</evidence>
<dbReference type="GO" id="GO:0097367">
    <property type="term" value="F:carbohydrate derivative binding"/>
    <property type="evidence" value="ECO:0007669"/>
    <property type="project" value="InterPro"/>
</dbReference>
<feature type="domain" description="SIS" evidence="5">
    <location>
        <begin position="206"/>
        <end position="347"/>
    </location>
</feature>
<dbReference type="PANTHER" id="PTHR10937:SF0">
    <property type="entry name" value="GLUTAMINE--FRUCTOSE-6-PHOSPHATE TRANSAMINASE (ISOMERIZING)"/>
    <property type="match status" value="1"/>
</dbReference>
<dbReference type="EMBL" id="VBAK01000114">
    <property type="protein sequence ID" value="TMI90228.1"/>
    <property type="molecule type" value="Genomic_DNA"/>
</dbReference>
<evidence type="ECO:0000256" key="1">
    <source>
        <dbReference type="ARBA" id="ARBA00001031"/>
    </source>
</evidence>
<protein>
    <recommendedName>
        <fullName evidence="3">Glutamine--fructose-6-phosphate aminotransferase [isomerizing]</fullName>
        <ecNumber evidence="2">2.6.1.16</ecNumber>
    </recommendedName>
</protein>
<dbReference type="CDD" id="cd05009">
    <property type="entry name" value="SIS_GlmS_GlmD_2"/>
    <property type="match status" value="1"/>
</dbReference>
<dbReference type="CDD" id="cd05008">
    <property type="entry name" value="SIS_GlmS_GlmD_1"/>
    <property type="match status" value="1"/>
</dbReference>
<dbReference type="Pfam" id="PF01380">
    <property type="entry name" value="SIS"/>
    <property type="match status" value="2"/>
</dbReference>
<organism evidence="6 7">
    <name type="scientific">Candidatus Segetimicrobium genomatis</name>
    <dbReference type="NCBI Taxonomy" id="2569760"/>
    <lineage>
        <taxon>Bacteria</taxon>
        <taxon>Bacillati</taxon>
        <taxon>Candidatus Sysuimicrobiota</taxon>
        <taxon>Candidatus Sysuimicrobiia</taxon>
        <taxon>Candidatus Sysuimicrobiales</taxon>
        <taxon>Candidatus Segetimicrobiaceae</taxon>
        <taxon>Candidatus Segetimicrobium</taxon>
    </lineage>
</organism>
<dbReference type="Gene3D" id="3.40.50.10490">
    <property type="entry name" value="Glucose-6-phosphate isomerase like protein, domain 1"/>
    <property type="match status" value="2"/>
</dbReference>
<evidence type="ECO:0000256" key="4">
    <source>
        <dbReference type="ARBA" id="ARBA00022737"/>
    </source>
</evidence>
<dbReference type="Proteomes" id="UP000318509">
    <property type="component" value="Unassembled WGS sequence"/>
</dbReference>
<reference evidence="6 7" key="1">
    <citation type="journal article" date="2019" name="Nat. Microbiol.">
        <title>Mediterranean grassland soil C-N compound turnover is dependent on rainfall and depth, and is mediated by genomically divergent microorganisms.</title>
        <authorList>
            <person name="Diamond S."/>
            <person name="Andeer P.F."/>
            <person name="Li Z."/>
            <person name="Crits-Christoph A."/>
            <person name="Burstein D."/>
            <person name="Anantharaman K."/>
            <person name="Lane K.R."/>
            <person name="Thomas B.C."/>
            <person name="Pan C."/>
            <person name="Northen T.R."/>
            <person name="Banfield J.F."/>
        </authorList>
    </citation>
    <scope>NUCLEOTIDE SEQUENCE [LARGE SCALE GENOMIC DNA]</scope>
    <source>
        <strain evidence="6">NP_3</strain>
    </source>
</reference>
<dbReference type="SUPFAM" id="SSF53697">
    <property type="entry name" value="SIS domain"/>
    <property type="match status" value="1"/>
</dbReference>
<evidence type="ECO:0000313" key="6">
    <source>
        <dbReference type="EMBL" id="TMI90228.1"/>
    </source>
</evidence>
<evidence type="ECO:0000313" key="7">
    <source>
        <dbReference type="Proteomes" id="UP000318509"/>
    </source>
</evidence>
<name>A0A537K377_9BACT</name>
<gene>
    <name evidence="6" type="ORF">E6H00_07315</name>
</gene>
<dbReference type="GO" id="GO:0006002">
    <property type="term" value="P:fructose 6-phosphate metabolic process"/>
    <property type="evidence" value="ECO:0007669"/>
    <property type="project" value="TreeGrafter"/>
</dbReference>
<sequence>MTEKRTRHPYHMYDAVQGQPDAFVRVAGRNDAEAGRFAARAASCDRLFLVGTGTSSHAALVGEHILRAYGGDLPVHAYQAFDFALYGPRLGAKDCVIGVSHRGNKDYTVRSLARAKAAGCLTALVTGEGNVATRPEADAVFVTVPQEISSAHTISYTAALAVLSTLAGHLGRRRTGARLLPEAVLSDRVPAAIRTALATERDMAGWAREHVGRRRIWIVGGGPSAVVAHEVALKIKEAAYLMAEGLAVETMLHGPFQCTDPKDVFVLVAPAGAAQARVTELAGMITKIGAAYLVVGDGTGESMRPGAAGWCVVPEVPEPFTALVGLVPLQLFTYHLALECGTNPDVFRRDDPRFAHALEPIKL</sequence>
<comment type="catalytic activity">
    <reaction evidence="1">
        <text>D-fructose 6-phosphate + L-glutamine = D-glucosamine 6-phosphate + L-glutamate</text>
        <dbReference type="Rhea" id="RHEA:13237"/>
        <dbReference type="ChEBI" id="CHEBI:29985"/>
        <dbReference type="ChEBI" id="CHEBI:58359"/>
        <dbReference type="ChEBI" id="CHEBI:58725"/>
        <dbReference type="ChEBI" id="CHEBI:61527"/>
        <dbReference type="EC" id="2.6.1.16"/>
    </reaction>
</comment>
<dbReference type="GO" id="GO:0004360">
    <property type="term" value="F:glutamine-fructose-6-phosphate transaminase (isomerizing) activity"/>
    <property type="evidence" value="ECO:0007669"/>
    <property type="project" value="UniProtKB-EC"/>
</dbReference>
<dbReference type="GO" id="GO:0006047">
    <property type="term" value="P:UDP-N-acetylglucosamine metabolic process"/>
    <property type="evidence" value="ECO:0007669"/>
    <property type="project" value="TreeGrafter"/>
</dbReference>
<dbReference type="EC" id="2.6.1.16" evidence="2"/>
<keyword evidence="4" id="KW-0677">Repeat</keyword>
<evidence type="ECO:0000259" key="5">
    <source>
        <dbReference type="PROSITE" id="PS51464"/>
    </source>
</evidence>
<evidence type="ECO:0000256" key="2">
    <source>
        <dbReference type="ARBA" id="ARBA00012916"/>
    </source>
</evidence>